<evidence type="ECO:0000313" key="1">
    <source>
        <dbReference type="EMBL" id="KKL60899.1"/>
    </source>
</evidence>
<organism evidence="1">
    <name type="scientific">marine sediment metagenome</name>
    <dbReference type="NCBI Taxonomy" id="412755"/>
    <lineage>
        <taxon>unclassified sequences</taxon>
        <taxon>metagenomes</taxon>
        <taxon>ecological metagenomes</taxon>
    </lineage>
</organism>
<dbReference type="EMBL" id="LAZR01028993">
    <property type="protein sequence ID" value="KKL60899.1"/>
    <property type="molecule type" value="Genomic_DNA"/>
</dbReference>
<sequence length="625" mass="67602">NTDTVTILMTQAETAATTAALGNDVTLKWDAPGNILSINTGRIISNISSIIAGDYEIITGAGRADFIDGSVIKSTWFDQLRTAGRHIDDSRVVLEVRKEETLDYDYTFVIDLRLDFKSRLTIPNGRTLTINSPAHVIADSAYFIFNETGTGAVIFTNGGTVHPEWWGASADSDGTAGNGTDNLAAFDSSLASLVNEGGEIRLLPGKYRITDYWDIRIATLVSDRTIKIKGQYRSTAIILDNDIGTYALVYDDGSDETTLQASKHVLILEGFKIGHTKTIILEETFHPGTGLYTTARDSLYTKLRIVGFTFGLHAYAAWKSAYHEVSTPYNQKGITIDRSSFLTTLDRVTVSNSGDDNTPANGYGLLFKRSSGVISAIGAESSRSYGIIIENSHGVNIVGGNIETYTNSRSILLRGLTGANYADIRNWTTGVTISGIRFWNALGIEMDEGVGWVEIDGNSWTNNAPGQIEGISTFMVRGIATDKLTVKNINYTSNNNWLLGVEPEHHRTPNWGHAFTKDGLTYQASIPTAGTYLQGYQIINSINPSFRWVIRSDGTFGTLNITGTIVDWTTDPNIITLSTLVGIYPGVHVNIVGIGDVIIGNVDTDTDIATFSPAAGANVAGAAVT</sequence>
<dbReference type="InterPro" id="IPR011050">
    <property type="entry name" value="Pectin_lyase_fold/virulence"/>
</dbReference>
<name>A0A0F9DH18_9ZZZZ</name>
<gene>
    <name evidence="1" type="ORF">LCGC14_2200710</name>
</gene>
<proteinExistence type="predicted"/>
<reference evidence="1" key="1">
    <citation type="journal article" date="2015" name="Nature">
        <title>Complex archaea that bridge the gap between prokaryotes and eukaryotes.</title>
        <authorList>
            <person name="Spang A."/>
            <person name="Saw J.H."/>
            <person name="Jorgensen S.L."/>
            <person name="Zaremba-Niedzwiedzka K."/>
            <person name="Martijn J."/>
            <person name="Lind A.E."/>
            <person name="van Eijk R."/>
            <person name="Schleper C."/>
            <person name="Guy L."/>
            <person name="Ettema T.J."/>
        </authorList>
    </citation>
    <scope>NUCLEOTIDE SEQUENCE</scope>
</reference>
<dbReference type="SUPFAM" id="SSF51126">
    <property type="entry name" value="Pectin lyase-like"/>
    <property type="match status" value="1"/>
</dbReference>
<feature type="non-terminal residue" evidence="1">
    <location>
        <position position="1"/>
    </location>
</feature>
<protein>
    <submittedName>
        <fullName evidence="1">Uncharacterized protein</fullName>
    </submittedName>
</protein>
<dbReference type="AlphaFoldDB" id="A0A0F9DH18"/>
<comment type="caution">
    <text evidence="1">The sequence shown here is derived from an EMBL/GenBank/DDBJ whole genome shotgun (WGS) entry which is preliminary data.</text>
</comment>
<feature type="non-terminal residue" evidence="1">
    <location>
        <position position="625"/>
    </location>
</feature>
<accession>A0A0F9DH18</accession>